<proteinExistence type="predicted"/>
<reference evidence="1 2" key="1">
    <citation type="submission" date="2020-09" db="EMBL/GenBank/DDBJ databases">
        <title>De no assembly of potato wild relative species, Solanum commersonii.</title>
        <authorList>
            <person name="Cho K."/>
        </authorList>
    </citation>
    <scope>NUCLEOTIDE SEQUENCE [LARGE SCALE GENOMIC DNA]</scope>
    <source>
        <strain evidence="1">LZ3.2</strain>
        <tissue evidence="1">Leaf</tissue>
    </source>
</reference>
<sequence length="76" mass="9230">MTKRLFTDYLEKNSIKVALEHNEEVKYIYDGHKFKWISLQSEVKSFNLTFRAKDYDFVLDTYLPHILNDAKYQKHI</sequence>
<comment type="caution">
    <text evidence="1">The sequence shown here is derived from an EMBL/GenBank/DDBJ whole genome shotgun (WGS) entry which is preliminary data.</text>
</comment>
<dbReference type="EMBL" id="JACXVP010000003">
    <property type="protein sequence ID" value="KAG5614245.1"/>
    <property type="molecule type" value="Genomic_DNA"/>
</dbReference>
<dbReference type="AlphaFoldDB" id="A0A9J5ZPW3"/>
<protein>
    <submittedName>
        <fullName evidence="1">Uncharacterized protein</fullName>
    </submittedName>
</protein>
<accession>A0A9J5ZPW3</accession>
<evidence type="ECO:0000313" key="2">
    <source>
        <dbReference type="Proteomes" id="UP000824120"/>
    </source>
</evidence>
<organism evidence="1 2">
    <name type="scientific">Solanum commersonii</name>
    <name type="common">Commerson's wild potato</name>
    <name type="synonym">Commerson's nightshade</name>
    <dbReference type="NCBI Taxonomy" id="4109"/>
    <lineage>
        <taxon>Eukaryota</taxon>
        <taxon>Viridiplantae</taxon>
        <taxon>Streptophyta</taxon>
        <taxon>Embryophyta</taxon>
        <taxon>Tracheophyta</taxon>
        <taxon>Spermatophyta</taxon>
        <taxon>Magnoliopsida</taxon>
        <taxon>eudicotyledons</taxon>
        <taxon>Gunneridae</taxon>
        <taxon>Pentapetalae</taxon>
        <taxon>asterids</taxon>
        <taxon>lamiids</taxon>
        <taxon>Solanales</taxon>
        <taxon>Solanaceae</taxon>
        <taxon>Solanoideae</taxon>
        <taxon>Solaneae</taxon>
        <taxon>Solanum</taxon>
    </lineage>
</organism>
<gene>
    <name evidence="1" type="ORF">H5410_014069</name>
</gene>
<name>A0A9J5ZPW3_SOLCO</name>
<keyword evidence="2" id="KW-1185">Reference proteome</keyword>
<evidence type="ECO:0000313" key="1">
    <source>
        <dbReference type="EMBL" id="KAG5614245.1"/>
    </source>
</evidence>
<dbReference type="Proteomes" id="UP000824120">
    <property type="component" value="Chromosome 3"/>
</dbReference>